<sequence length="650" mass="73557">MLQNLFLRLGKRPFTDLVTERSVCGKASPSTTPSRASHDNYKENEGRSVHQLWPLENHVRSTNFDVVFFHGLHWPSEKEAWKSTWTQLDDPQDCWPQNWLPQDLGENVRVLAISYDAGPTQSEEKGSYDDVSEIGQKILETLVLSEWRLGERGFVLIGHCFGGLVIKSLVEEARKRARLGNVRSAIDKKAKASAQMFLKNLKGVVFYAVPHSGSKNLISYFSRCNHITSILRRVVKLAGFMQNLQPLQLKTENLATTFDAIVEELSISVYAFVEGKPMKDVGFRLVEKAAALRSAGENHYTLEDCDHSTVCKPPDKNHPSYYRLLDFIRICRQEVLIESKTYLGFEYNWKENFQFYVEPSNLPNILLQNLEEGSKNILVYGGFGYGKTTLVKYVLYKNAKELATIFHGGIFHMRYGHKDNEVLSCQKELIRTLQLNPQELQGLECWQIRSVRAKLEDLLNGRSGPILLFIDDVWTGQMIDNSPELVATKGSKLLVTSRFNLKLNQPNWVRIEMNGTTNENAAAQLLASKAANNPKEAKFPLGCEHIAKNLLTQCNGCLLAITIIGGILWENNAQTLEKWEDVYEQFKYYADKAPAAEDYKGEAKTIFAAIKLSLEYGQEERKFGDCQAHFGVKGTSNEGESSGTTKEEDD</sequence>
<evidence type="ECO:0000313" key="10">
    <source>
        <dbReference type="Proteomes" id="UP001497444"/>
    </source>
</evidence>
<dbReference type="Gene3D" id="3.40.50.300">
    <property type="entry name" value="P-loop containing nucleotide triphosphate hydrolases"/>
    <property type="match status" value="1"/>
</dbReference>
<evidence type="ECO:0000256" key="5">
    <source>
        <dbReference type="ARBA" id="ARBA00023128"/>
    </source>
</evidence>
<dbReference type="InterPro" id="IPR027417">
    <property type="entry name" value="P-loop_NTPase"/>
</dbReference>
<dbReference type="InterPro" id="IPR029058">
    <property type="entry name" value="AB_hydrolase_fold"/>
</dbReference>
<comment type="subcellular location">
    <subcellularLocation>
        <location evidence="2">Endoplasmic reticulum</location>
    </subcellularLocation>
    <subcellularLocation>
        <location evidence="3">Membrane</location>
    </subcellularLocation>
    <subcellularLocation>
        <location evidence="1">Mitochondrion</location>
    </subcellularLocation>
</comment>
<keyword evidence="6" id="KW-0472">Membrane</keyword>
<dbReference type="Gene3D" id="1.10.8.430">
    <property type="entry name" value="Helical domain of apoptotic protease-activating factors"/>
    <property type="match status" value="1"/>
</dbReference>
<feature type="compositionally biased region" description="Polar residues" evidence="7">
    <location>
        <begin position="634"/>
        <end position="644"/>
    </location>
</feature>
<evidence type="ECO:0000259" key="8">
    <source>
        <dbReference type="Pfam" id="PF00931"/>
    </source>
</evidence>
<dbReference type="Pfam" id="PF00931">
    <property type="entry name" value="NB-ARC"/>
    <property type="match status" value="1"/>
</dbReference>
<evidence type="ECO:0000256" key="3">
    <source>
        <dbReference type="ARBA" id="ARBA00004370"/>
    </source>
</evidence>
<evidence type="ECO:0000256" key="1">
    <source>
        <dbReference type="ARBA" id="ARBA00004173"/>
    </source>
</evidence>
<dbReference type="InterPro" id="IPR002182">
    <property type="entry name" value="NB-ARC"/>
</dbReference>
<dbReference type="Proteomes" id="UP001497444">
    <property type="component" value="Chromosome 5"/>
</dbReference>
<dbReference type="PANTHER" id="PTHR48182">
    <property type="entry name" value="PROTEIN SERAC1"/>
    <property type="match status" value="1"/>
</dbReference>
<organism evidence="9 10">
    <name type="scientific">Sphagnum jensenii</name>
    <dbReference type="NCBI Taxonomy" id="128206"/>
    <lineage>
        <taxon>Eukaryota</taxon>
        <taxon>Viridiplantae</taxon>
        <taxon>Streptophyta</taxon>
        <taxon>Embryophyta</taxon>
        <taxon>Bryophyta</taxon>
        <taxon>Sphagnophytina</taxon>
        <taxon>Sphagnopsida</taxon>
        <taxon>Sphagnales</taxon>
        <taxon>Sphagnaceae</taxon>
        <taxon>Sphagnum</taxon>
    </lineage>
</organism>
<evidence type="ECO:0000256" key="6">
    <source>
        <dbReference type="ARBA" id="ARBA00023136"/>
    </source>
</evidence>
<evidence type="ECO:0000313" key="9">
    <source>
        <dbReference type="EMBL" id="CAK9274052.1"/>
    </source>
</evidence>
<proteinExistence type="predicted"/>
<evidence type="ECO:0000256" key="7">
    <source>
        <dbReference type="SAM" id="MobiDB-lite"/>
    </source>
</evidence>
<dbReference type="SUPFAM" id="SSF52540">
    <property type="entry name" value="P-loop containing nucleoside triphosphate hydrolases"/>
    <property type="match status" value="1"/>
</dbReference>
<protein>
    <recommendedName>
        <fullName evidence="8">NB-ARC domain-containing protein</fullName>
    </recommendedName>
</protein>
<dbReference type="PANTHER" id="PTHR48182:SF2">
    <property type="entry name" value="PROTEIN SERAC1"/>
    <property type="match status" value="1"/>
</dbReference>
<evidence type="ECO:0000256" key="4">
    <source>
        <dbReference type="ARBA" id="ARBA00022824"/>
    </source>
</evidence>
<reference evidence="9" key="1">
    <citation type="submission" date="2024-02" db="EMBL/GenBank/DDBJ databases">
        <authorList>
            <consortium name="ELIXIR-Norway"/>
            <consortium name="Elixir Norway"/>
        </authorList>
    </citation>
    <scope>NUCLEOTIDE SEQUENCE</scope>
</reference>
<gene>
    <name evidence="9" type="ORF">CSSPJE1EN1_LOCUS19530</name>
</gene>
<keyword evidence="5" id="KW-0496">Mitochondrion</keyword>
<feature type="domain" description="NB-ARC" evidence="8">
    <location>
        <begin position="371"/>
        <end position="499"/>
    </location>
</feature>
<keyword evidence="4" id="KW-0256">Endoplasmic reticulum</keyword>
<keyword evidence="10" id="KW-1185">Reference proteome</keyword>
<dbReference type="Gene3D" id="3.40.50.1820">
    <property type="entry name" value="alpha/beta hydrolase"/>
    <property type="match status" value="1"/>
</dbReference>
<dbReference type="SUPFAM" id="SSF53474">
    <property type="entry name" value="alpha/beta-Hydrolases"/>
    <property type="match status" value="1"/>
</dbReference>
<dbReference type="InterPro" id="IPR052374">
    <property type="entry name" value="SERAC1"/>
</dbReference>
<name>A0ABP0X5W5_9BRYO</name>
<feature type="region of interest" description="Disordered" evidence="7">
    <location>
        <begin position="629"/>
        <end position="650"/>
    </location>
</feature>
<dbReference type="InterPro" id="IPR042197">
    <property type="entry name" value="Apaf_helical"/>
</dbReference>
<accession>A0ABP0X5W5</accession>
<evidence type="ECO:0000256" key="2">
    <source>
        <dbReference type="ARBA" id="ARBA00004240"/>
    </source>
</evidence>
<dbReference type="PRINTS" id="PR00364">
    <property type="entry name" value="DISEASERSIST"/>
</dbReference>
<dbReference type="EMBL" id="OZ020100">
    <property type="protein sequence ID" value="CAK9274052.1"/>
    <property type="molecule type" value="Genomic_DNA"/>
</dbReference>